<proteinExistence type="predicted"/>
<protein>
    <submittedName>
        <fullName evidence="1">Uncharacterized protein</fullName>
    </submittedName>
</protein>
<name>A0A2H0RF10_9BACT</name>
<dbReference type="Proteomes" id="UP000228767">
    <property type="component" value="Unassembled WGS sequence"/>
</dbReference>
<organism evidence="1 2">
    <name type="scientific">Candidatus Vogelbacteria bacterium CG10_big_fil_rev_8_21_14_0_10_51_16</name>
    <dbReference type="NCBI Taxonomy" id="1975045"/>
    <lineage>
        <taxon>Bacteria</taxon>
        <taxon>Candidatus Vogeliibacteriota</taxon>
    </lineage>
</organism>
<sequence>MNKLKITNKTVFGIFAILTLCLLPRADTFAISERQLAGNLITEVSPDHPGAHTKVMVTLVSFALDLNRSIVSWSIDGETKLTGVAKNKLEFTTKGPGTRTTVIVRALAPDGTEHAKELVFIPGDIDLVWETNTYTPPTYKGKALLTSGGTVRFIALPILYDNTGKRVATDLLSYDWSRDYEKLRALSGYGKDVAEFGGFTTLKNTVISVVVRDLESGNSVESSVAIKAGEPTLRFYEESPLAGTRYERAVSGNYSMPGAEATLRAEPYHLPLSVGQRPTFRWTIGGLPAQADQANPRLITLRQEASGAGTAELACNVEGEVGSVKSALSVLFGSRTSVF</sequence>
<dbReference type="EMBL" id="PCYI01000025">
    <property type="protein sequence ID" value="PIR44614.1"/>
    <property type="molecule type" value="Genomic_DNA"/>
</dbReference>
<evidence type="ECO:0000313" key="2">
    <source>
        <dbReference type="Proteomes" id="UP000228767"/>
    </source>
</evidence>
<comment type="caution">
    <text evidence="1">The sequence shown here is derived from an EMBL/GenBank/DDBJ whole genome shotgun (WGS) entry which is preliminary data.</text>
</comment>
<dbReference type="AlphaFoldDB" id="A0A2H0RF10"/>
<accession>A0A2H0RF10</accession>
<evidence type="ECO:0000313" key="1">
    <source>
        <dbReference type="EMBL" id="PIR44614.1"/>
    </source>
</evidence>
<reference evidence="1 2" key="1">
    <citation type="submission" date="2017-09" db="EMBL/GenBank/DDBJ databases">
        <title>Depth-based differentiation of microbial function through sediment-hosted aquifers and enrichment of novel symbionts in the deep terrestrial subsurface.</title>
        <authorList>
            <person name="Probst A.J."/>
            <person name="Ladd B."/>
            <person name="Jarett J.K."/>
            <person name="Geller-Mcgrath D.E."/>
            <person name="Sieber C.M."/>
            <person name="Emerson J.B."/>
            <person name="Anantharaman K."/>
            <person name="Thomas B.C."/>
            <person name="Malmstrom R."/>
            <person name="Stieglmeier M."/>
            <person name="Klingl A."/>
            <person name="Woyke T."/>
            <person name="Ryan C.M."/>
            <person name="Banfield J.F."/>
        </authorList>
    </citation>
    <scope>NUCLEOTIDE SEQUENCE [LARGE SCALE GENOMIC DNA]</scope>
    <source>
        <strain evidence="1">CG10_big_fil_rev_8_21_14_0_10_51_16</strain>
    </source>
</reference>
<gene>
    <name evidence="1" type="ORF">COV10_03880</name>
</gene>